<feature type="domain" description="N-acetyltransferase" evidence="7">
    <location>
        <begin position="4"/>
        <end position="170"/>
    </location>
</feature>
<dbReference type="Proteomes" id="UP000030428">
    <property type="component" value="Unassembled WGS sequence"/>
</dbReference>
<comment type="caution">
    <text evidence="8">The sequence shown here is derived from an EMBL/GenBank/DDBJ whole genome shotgun (WGS) entry which is preliminary data.</text>
</comment>
<keyword evidence="4" id="KW-0808">Transferase</keyword>
<dbReference type="InterPro" id="IPR000182">
    <property type="entry name" value="GNAT_dom"/>
</dbReference>
<evidence type="ECO:0000313" key="9">
    <source>
        <dbReference type="Proteomes" id="UP000030428"/>
    </source>
</evidence>
<evidence type="ECO:0000256" key="5">
    <source>
        <dbReference type="ARBA" id="ARBA00023315"/>
    </source>
</evidence>
<comment type="similarity">
    <text evidence="1">Belongs to the acetyltransferase family. GNAT subfamily.</text>
</comment>
<dbReference type="GO" id="GO:0016747">
    <property type="term" value="F:acyltransferase activity, transferring groups other than amino-acyl groups"/>
    <property type="evidence" value="ECO:0007669"/>
    <property type="project" value="InterPro"/>
</dbReference>
<dbReference type="AlphaFoldDB" id="A0A4E0R1G0"/>
<evidence type="ECO:0000259" key="7">
    <source>
        <dbReference type="PROSITE" id="PS51186"/>
    </source>
</evidence>
<name>A0A4E0R1G0_9GAMM</name>
<comment type="catalytic activity">
    <reaction evidence="6">
        <text>glycyl-tRNA(Gly) + acetyl-CoA = N-acetylglycyl-tRNA(Gly) + CoA + H(+)</text>
        <dbReference type="Rhea" id="RHEA:81867"/>
        <dbReference type="Rhea" id="RHEA-COMP:9683"/>
        <dbReference type="Rhea" id="RHEA-COMP:19766"/>
        <dbReference type="ChEBI" id="CHEBI:15378"/>
        <dbReference type="ChEBI" id="CHEBI:57287"/>
        <dbReference type="ChEBI" id="CHEBI:57288"/>
        <dbReference type="ChEBI" id="CHEBI:78522"/>
        <dbReference type="ChEBI" id="CHEBI:232036"/>
    </reaction>
</comment>
<evidence type="ECO:0000256" key="3">
    <source>
        <dbReference type="ARBA" id="ARBA00022649"/>
    </source>
</evidence>
<protein>
    <recommendedName>
        <fullName evidence="7">N-acetyltransferase domain-containing protein</fullName>
    </recommendedName>
</protein>
<evidence type="ECO:0000256" key="1">
    <source>
        <dbReference type="ARBA" id="ARBA00009342"/>
    </source>
</evidence>
<dbReference type="Pfam" id="PF13673">
    <property type="entry name" value="Acetyltransf_10"/>
    <property type="match status" value="1"/>
</dbReference>
<gene>
    <name evidence="8" type="ORF">PN36_17160</name>
</gene>
<evidence type="ECO:0000256" key="2">
    <source>
        <dbReference type="ARBA" id="ARBA00022491"/>
    </source>
</evidence>
<evidence type="ECO:0000256" key="6">
    <source>
        <dbReference type="ARBA" id="ARBA00049880"/>
    </source>
</evidence>
<sequence length="173" mass="19772">MLNLQFRQIQSNDDTAKLSLGKKEYQPLKSFLRNCALDFHQNHIASSYVLVDEVARILGYITLMCSEVTLGSGYNFEECPRANDYKIFPAVKVARLAVDKRLQGQGYGTLMIDWCVSMVKNDIMPVIGCRFLTVDAKRVSVPFYEKMGFNMLETPVNINSEHPVMFIDLYKVK</sequence>
<dbReference type="PANTHER" id="PTHR36449:SF1">
    <property type="entry name" value="ACETYLTRANSFERASE"/>
    <property type="match status" value="1"/>
</dbReference>
<dbReference type="InterPro" id="IPR016181">
    <property type="entry name" value="Acyl_CoA_acyltransferase"/>
</dbReference>
<dbReference type="PANTHER" id="PTHR36449">
    <property type="entry name" value="ACETYLTRANSFERASE-RELATED"/>
    <property type="match status" value="1"/>
</dbReference>
<reference evidence="8 9" key="1">
    <citation type="journal article" date="2016" name="Front. Microbiol.">
        <title>Single-Cell (Meta-)Genomics of a Dimorphic Candidatus Thiomargarita nelsonii Reveals Genomic Plasticity.</title>
        <authorList>
            <person name="Flood B.E."/>
            <person name="Fliss P."/>
            <person name="Jones D.S."/>
            <person name="Dick G.J."/>
            <person name="Jain S."/>
            <person name="Kaster A.K."/>
            <person name="Winkel M."/>
            <person name="Mussmann M."/>
            <person name="Bailey J."/>
        </authorList>
    </citation>
    <scope>NUCLEOTIDE SEQUENCE [LARGE SCALE GENOMIC DNA]</scope>
    <source>
        <strain evidence="8">Hydrate Ridge</strain>
    </source>
</reference>
<dbReference type="PROSITE" id="PS51186">
    <property type="entry name" value="GNAT"/>
    <property type="match status" value="1"/>
</dbReference>
<accession>A0A4E0R1G0</accession>
<keyword evidence="9" id="KW-1185">Reference proteome</keyword>
<keyword evidence="5" id="KW-0012">Acyltransferase</keyword>
<dbReference type="SUPFAM" id="SSF55729">
    <property type="entry name" value="Acyl-CoA N-acyltransferases (Nat)"/>
    <property type="match status" value="1"/>
</dbReference>
<dbReference type="EMBL" id="JSZA02000065">
    <property type="protein sequence ID" value="TGO02892.1"/>
    <property type="molecule type" value="Genomic_DNA"/>
</dbReference>
<keyword evidence="3" id="KW-1277">Toxin-antitoxin system</keyword>
<organism evidence="8 9">
    <name type="scientific">Candidatus Thiomargarita nelsonii</name>
    <dbReference type="NCBI Taxonomy" id="1003181"/>
    <lineage>
        <taxon>Bacteria</taxon>
        <taxon>Pseudomonadati</taxon>
        <taxon>Pseudomonadota</taxon>
        <taxon>Gammaproteobacteria</taxon>
        <taxon>Thiotrichales</taxon>
        <taxon>Thiotrichaceae</taxon>
        <taxon>Thiomargarita</taxon>
    </lineage>
</organism>
<dbReference type="CDD" id="cd04301">
    <property type="entry name" value="NAT_SF"/>
    <property type="match status" value="1"/>
</dbReference>
<keyword evidence="2" id="KW-0678">Repressor</keyword>
<proteinExistence type="inferred from homology"/>
<evidence type="ECO:0000256" key="4">
    <source>
        <dbReference type="ARBA" id="ARBA00022679"/>
    </source>
</evidence>
<evidence type="ECO:0000313" key="8">
    <source>
        <dbReference type="EMBL" id="TGO02892.1"/>
    </source>
</evidence>
<dbReference type="Gene3D" id="3.40.630.30">
    <property type="match status" value="1"/>
</dbReference>